<dbReference type="AlphaFoldDB" id="A0A3N4LTH6"/>
<dbReference type="Pfam" id="PF00172">
    <property type="entry name" value="Zn_clus"/>
    <property type="match status" value="1"/>
</dbReference>
<dbReference type="InterPro" id="IPR021858">
    <property type="entry name" value="Fun_TF"/>
</dbReference>
<dbReference type="STRING" id="1051890.A0A3N4LTH6"/>
<feature type="region of interest" description="Disordered" evidence="3">
    <location>
        <begin position="82"/>
        <end position="120"/>
    </location>
</feature>
<keyword evidence="6" id="KW-1185">Reference proteome</keyword>
<reference evidence="5 6" key="1">
    <citation type="journal article" date="2018" name="Nat. Ecol. Evol.">
        <title>Pezizomycetes genomes reveal the molecular basis of ectomycorrhizal truffle lifestyle.</title>
        <authorList>
            <person name="Murat C."/>
            <person name="Payen T."/>
            <person name="Noel B."/>
            <person name="Kuo A."/>
            <person name="Morin E."/>
            <person name="Chen J."/>
            <person name="Kohler A."/>
            <person name="Krizsan K."/>
            <person name="Balestrini R."/>
            <person name="Da Silva C."/>
            <person name="Montanini B."/>
            <person name="Hainaut M."/>
            <person name="Levati E."/>
            <person name="Barry K.W."/>
            <person name="Belfiori B."/>
            <person name="Cichocki N."/>
            <person name="Clum A."/>
            <person name="Dockter R.B."/>
            <person name="Fauchery L."/>
            <person name="Guy J."/>
            <person name="Iotti M."/>
            <person name="Le Tacon F."/>
            <person name="Lindquist E.A."/>
            <person name="Lipzen A."/>
            <person name="Malagnac F."/>
            <person name="Mello A."/>
            <person name="Molinier V."/>
            <person name="Miyauchi S."/>
            <person name="Poulain J."/>
            <person name="Riccioni C."/>
            <person name="Rubini A."/>
            <person name="Sitrit Y."/>
            <person name="Splivallo R."/>
            <person name="Traeger S."/>
            <person name="Wang M."/>
            <person name="Zifcakova L."/>
            <person name="Wipf D."/>
            <person name="Zambonelli A."/>
            <person name="Paolocci F."/>
            <person name="Nowrousian M."/>
            <person name="Ottonello S."/>
            <person name="Baldrian P."/>
            <person name="Spatafora J.W."/>
            <person name="Henrissat B."/>
            <person name="Nagy L.G."/>
            <person name="Aury J.M."/>
            <person name="Wincker P."/>
            <person name="Grigoriev I.V."/>
            <person name="Bonfante P."/>
            <person name="Martin F.M."/>
        </authorList>
    </citation>
    <scope>NUCLEOTIDE SEQUENCE [LARGE SCALE GENOMIC DNA]</scope>
    <source>
        <strain evidence="5 6">ATCC MYA-4762</strain>
    </source>
</reference>
<evidence type="ECO:0000256" key="2">
    <source>
        <dbReference type="ARBA" id="ARBA00023242"/>
    </source>
</evidence>
<dbReference type="SMART" id="SM00066">
    <property type="entry name" value="GAL4"/>
    <property type="match status" value="1"/>
</dbReference>
<comment type="subcellular location">
    <subcellularLocation>
        <location evidence="1">Nucleus</location>
    </subcellularLocation>
</comment>
<dbReference type="PROSITE" id="PS50048">
    <property type="entry name" value="ZN2_CY6_FUNGAL_2"/>
    <property type="match status" value="1"/>
</dbReference>
<gene>
    <name evidence="5" type="ORF">L211DRAFT_790600</name>
</gene>
<evidence type="ECO:0000259" key="4">
    <source>
        <dbReference type="PROSITE" id="PS50048"/>
    </source>
</evidence>
<name>A0A3N4LTH6_9PEZI</name>
<dbReference type="GO" id="GO:0008270">
    <property type="term" value="F:zinc ion binding"/>
    <property type="evidence" value="ECO:0007669"/>
    <property type="project" value="InterPro"/>
</dbReference>
<evidence type="ECO:0000313" key="5">
    <source>
        <dbReference type="EMBL" id="RPB21315.1"/>
    </source>
</evidence>
<feature type="domain" description="Zn(2)-C6 fungal-type" evidence="4">
    <location>
        <begin position="19"/>
        <end position="49"/>
    </location>
</feature>
<keyword evidence="2" id="KW-0539">Nucleus</keyword>
<sequence>MQPKAPKTSTKTHRRSRTGCFTCRLRRKKCDEGKPLCKACKHLGLSCEYKRPVWWSNVDQRKRQKEAIKMLIKRTKLSEKVAQVSPLSADSPPELSRSAPTSDCTSDLGPSGSRRRSSSIESGYSLEYELDESVTGIPIDGQNIHAYHAHSQIQHPYPFGAFDVDVMTEKQTFINSYPVRKNSSAFTTTAFRRNSYGGGLSVAPGDTYNQFDMSSAVGSPEEGFENFQFLDFAFGQPTPSSISTTSDLFSSTGSVPYIPVEDSDRSLLDHFLESVVRLIFPILDINLQGLARQEVVLPALATNKCYMHCCLSIAALHLKSSHQIPSEYIDQDIMRHRYATIAELCEALKNDADHLQILEATLGMILFQCSVGHPDDCLPDIPWHSHFQAVTSLVQKLDLPRALDEITSPGGNPVQFTPPPFNMTLTAWIDIFGATMLGRAPQFADTYREKHLSRGHSGLQELMGCDDQVMYLISEIACLEALKTDNMLSDMDLCEHVKSLASKIDETEDMIIAAKGLHVPPVVRPNGSIDQSALSRHMTAAFRYAARIYLCSLVPGFDRNQIQVKELLNKLVATLEQIPAGVDGFDRSLVWVYLIGGSVSTEGSLFRQFLCRRGQMLGMEGTDGSWGRMFRLLGEVWRIEDNPATAMGGCRWREIMFANGWDFLLI</sequence>
<dbReference type="InterPro" id="IPR001138">
    <property type="entry name" value="Zn2Cys6_DnaBD"/>
</dbReference>
<dbReference type="PANTHER" id="PTHR37534:SF12">
    <property type="entry name" value="ZN(2)-C6 FUNGAL-TYPE DOMAIN-CONTAINING PROTEIN"/>
    <property type="match status" value="1"/>
</dbReference>
<evidence type="ECO:0000313" key="6">
    <source>
        <dbReference type="Proteomes" id="UP000267821"/>
    </source>
</evidence>
<dbReference type="CDD" id="cd00067">
    <property type="entry name" value="GAL4"/>
    <property type="match status" value="1"/>
</dbReference>
<dbReference type="PROSITE" id="PS00463">
    <property type="entry name" value="ZN2_CY6_FUNGAL_1"/>
    <property type="match status" value="1"/>
</dbReference>
<evidence type="ECO:0000256" key="3">
    <source>
        <dbReference type="SAM" id="MobiDB-lite"/>
    </source>
</evidence>
<dbReference type="Proteomes" id="UP000267821">
    <property type="component" value="Unassembled WGS sequence"/>
</dbReference>
<proteinExistence type="predicted"/>
<dbReference type="PANTHER" id="PTHR37534">
    <property type="entry name" value="TRANSCRIPTIONAL ACTIVATOR PROTEIN UGA3"/>
    <property type="match status" value="1"/>
</dbReference>
<protein>
    <recommendedName>
        <fullName evidence="4">Zn(2)-C6 fungal-type domain-containing protein</fullName>
    </recommendedName>
</protein>
<accession>A0A3N4LTH6</accession>
<dbReference type="GO" id="GO:0005634">
    <property type="term" value="C:nucleus"/>
    <property type="evidence" value="ECO:0007669"/>
    <property type="project" value="UniProtKB-SubCell"/>
</dbReference>
<organism evidence="5 6">
    <name type="scientific">Terfezia boudieri ATCC MYA-4762</name>
    <dbReference type="NCBI Taxonomy" id="1051890"/>
    <lineage>
        <taxon>Eukaryota</taxon>
        <taxon>Fungi</taxon>
        <taxon>Dikarya</taxon>
        <taxon>Ascomycota</taxon>
        <taxon>Pezizomycotina</taxon>
        <taxon>Pezizomycetes</taxon>
        <taxon>Pezizales</taxon>
        <taxon>Pezizaceae</taxon>
        <taxon>Terfezia</taxon>
    </lineage>
</organism>
<dbReference type="GO" id="GO:0000981">
    <property type="term" value="F:DNA-binding transcription factor activity, RNA polymerase II-specific"/>
    <property type="evidence" value="ECO:0007669"/>
    <property type="project" value="InterPro"/>
</dbReference>
<dbReference type="Pfam" id="PF11951">
    <property type="entry name" value="Fungal_trans_2"/>
    <property type="match status" value="1"/>
</dbReference>
<dbReference type="EMBL" id="ML121560">
    <property type="protein sequence ID" value="RPB21315.1"/>
    <property type="molecule type" value="Genomic_DNA"/>
</dbReference>
<dbReference type="InterPro" id="IPR036864">
    <property type="entry name" value="Zn2-C6_fun-type_DNA-bd_sf"/>
</dbReference>
<dbReference type="SUPFAM" id="SSF57701">
    <property type="entry name" value="Zn2/Cys6 DNA-binding domain"/>
    <property type="match status" value="1"/>
</dbReference>
<dbReference type="OrthoDB" id="5294180at2759"/>
<dbReference type="Gene3D" id="4.10.240.10">
    <property type="entry name" value="Zn(2)-C6 fungal-type DNA-binding domain"/>
    <property type="match status" value="1"/>
</dbReference>
<evidence type="ECO:0000256" key="1">
    <source>
        <dbReference type="ARBA" id="ARBA00004123"/>
    </source>
</evidence>
<dbReference type="InParanoid" id="A0A3N4LTH6"/>